<accession>A0ABP9Q1S7</accession>
<dbReference type="EMBL" id="BAABKG010000005">
    <property type="protein sequence ID" value="GAA5154658.1"/>
    <property type="molecule type" value="Genomic_DNA"/>
</dbReference>
<reference evidence="3" key="1">
    <citation type="journal article" date="2019" name="Int. J. Syst. Evol. Microbiol.">
        <title>The Global Catalogue of Microorganisms (GCM) 10K type strain sequencing project: providing services to taxonomists for standard genome sequencing and annotation.</title>
        <authorList>
            <consortium name="The Broad Institute Genomics Platform"/>
            <consortium name="The Broad Institute Genome Sequencing Center for Infectious Disease"/>
            <person name="Wu L."/>
            <person name="Ma J."/>
        </authorList>
    </citation>
    <scope>NUCLEOTIDE SEQUENCE [LARGE SCALE GENOMIC DNA]</scope>
    <source>
        <strain evidence="3">JCM 18459</strain>
    </source>
</reference>
<gene>
    <name evidence="2" type="ORF">GCM10023340_38580</name>
</gene>
<evidence type="ECO:0000313" key="3">
    <source>
        <dbReference type="Proteomes" id="UP001500221"/>
    </source>
</evidence>
<proteinExistence type="predicted"/>
<comment type="caution">
    <text evidence="2">The sequence shown here is derived from an EMBL/GenBank/DDBJ whole genome shotgun (WGS) entry which is preliminary data.</text>
</comment>
<organism evidence="2 3">
    <name type="scientific">Nocardioides marinquilinus</name>
    <dbReference type="NCBI Taxonomy" id="1210400"/>
    <lineage>
        <taxon>Bacteria</taxon>
        <taxon>Bacillati</taxon>
        <taxon>Actinomycetota</taxon>
        <taxon>Actinomycetes</taxon>
        <taxon>Propionibacteriales</taxon>
        <taxon>Nocardioidaceae</taxon>
        <taxon>Nocardioides</taxon>
    </lineage>
</organism>
<evidence type="ECO:0000256" key="1">
    <source>
        <dbReference type="SAM" id="MobiDB-lite"/>
    </source>
</evidence>
<name>A0ABP9Q1S7_9ACTN</name>
<keyword evidence="3" id="KW-1185">Reference proteome</keyword>
<evidence type="ECO:0000313" key="2">
    <source>
        <dbReference type="EMBL" id="GAA5154658.1"/>
    </source>
</evidence>
<dbReference type="Proteomes" id="UP001500221">
    <property type="component" value="Unassembled WGS sequence"/>
</dbReference>
<protein>
    <submittedName>
        <fullName evidence="2">Uncharacterized protein</fullName>
    </submittedName>
</protein>
<feature type="region of interest" description="Disordered" evidence="1">
    <location>
        <begin position="147"/>
        <end position="167"/>
    </location>
</feature>
<dbReference type="RefSeq" id="WP_345462582.1">
    <property type="nucleotide sequence ID" value="NZ_BAABKG010000005.1"/>
</dbReference>
<feature type="compositionally biased region" description="Acidic residues" evidence="1">
    <location>
        <begin position="149"/>
        <end position="160"/>
    </location>
</feature>
<sequence>MSSDPQAFVRTVLAAFEAAGRATDDEVGRAGGPSNTTMAKYRKVAKGEMTMEEPRGDVLKRIDVAANWKQGSARALWRWQREPQPASAGSALSEALGVVSPSDLNRVVHLEGFEGYVERLAERLTEVEERLDLLEAELGRGAAHRLEVAADDADHDIEDAQEQRHDT</sequence>